<dbReference type="CDD" id="cd15482">
    <property type="entry name" value="Sialidase_non-viral"/>
    <property type="match status" value="1"/>
</dbReference>
<evidence type="ECO:0000256" key="5">
    <source>
        <dbReference type="ARBA" id="ARBA00023277"/>
    </source>
</evidence>
<dbReference type="EC" id="3.2.1.18" evidence="3"/>
<gene>
    <name evidence="8" type="primary">Neu3</name>
    <name evidence="8" type="ORF">PEDTOR_R14807</name>
</gene>
<name>A0A7K6P2G8_PEDTO</name>
<feature type="non-terminal residue" evidence="8">
    <location>
        <position position="1"/>
    </location>
</feature>
<keyword evidence="9" id="KW-1185">Reference proteome</keyword>
<proteinExistence type="inferred from homology"/>
<dbReference type="SUPFAM" id="SSF50939">
    <property type="entry name" value="Sialidases"/>
    <property type="match status" value="1"/>
</dbReference>
<dbReference type="InterPro" id="IPR036278">
    <property type="entry name" value="Sialidase_sf"/>
</dbReference>
<dbReference type="InterPro" id="IPR011040">
    <property type="entry name" value="Sialidase"/>
</dbReference>
<comment type="similarity">
    <text evidence="2">Belongs to the glycosyl hydrolase 33 family.</text>
</comment>
<evidence type="ECO:0000313" key="9">
    <source>
        <dbReference type="Proteomes" id="UP000565207"/>
    </source>
</evidence>
<dbReference type="PANTHER" id="PTHR10628:SF23">
    <property type="entry name" value="SIALIDASE-3"/>
    <property type="match status" value="1"/>
</dbReference>
<feature type="non-terminal residue" evidence="8">
    <location>
        <position position="227"/>
    </location>
</feature>
<dbReference type="Gene3D" id="2.120.10.10">
    <property type="match status" value="1"/>
</dbReference>
<evidence type="ECO:0000259" key="7">
    <source>
        <dbReference type="Pfam" id="PF13088"/>
    </source>
</evidence>
<dbReference type="Pfam" id="PF13088">
    <property type="entry name" value="BNR_2"/>
    <property type="match status" value="1"/>
</dbReference>
<dbReference type="InterPro" id="IPR026856">
    <property type="entry name" value="Sialidase_fam"/>
</dbReference>
<dbReference type="GO" id="GO:0005737">
    <property type="term" value="C:cytoplasm"/>
    <property type="evidence" value="ECO:0007669"/>
    <property type="project" value="TreeGrafter"/>
</dbReference>
<dbReference type="Proteomes" id="UP000565207">
    <property type="component" value="Unassembled WGS sequence"/>
</dbReference>
<dbReference type="GO" id="GO:0004308">
    <property type="term" value="F:exo-alpha-sialidase activity"/>
    <property type="evidence" value="ECO:0007669"/>
    <property type="project" value="UniProtKB-EC"/>
</dbReference>
<dbReference type="EMBL" id="VZRU01038524">
    <property type="protein sequence ID" value="NWW55473.1"/>
    <property type="molecule type" value="Genomic_DNA"/>
</dbReference>
<dbReference type="GO" id="GO:0006689">
    <property type="term" value="P:ganglioside catabolic process"/>
    <property type="evidence" value="ECO:0007669"/>
    <property type="project" value="TreeGrafter"/>
</dbReference>
<reference evidence="8 9" key="1">
    <citation type="submission" date="2019-09" db="EMBL/GenBank/DDBJ databases">
        <title>Bird 10,000 Genomes (B10K) Project - Family phase.</title>
        <authorList>
            <person name="Zhang G."/>
        </authorList>
    </citation>
    <scope>NUCLEOTIDE SEQUENCE [LARGE SCALE GENOMIC DNA]</scope>
    <source>
        <strain evidence="8">B10K-DU-029-80</strain>
        <tissue evidence="8">Muscle</tissue>
    </source>
</reference>
<keyword evidence="5" id="KW-0119">Carbohydrate metabolism</keyword>
<keyword evidence="6" id="KW-0378">Hydrolase</keyword>
<evidence type="ECO:0000256" key="1">
    <source>
        <dbReference type="ARBA" id="ARBA00000427"/>
    </source>
</evidence>
<evidence type="ECO:0000256" key="2">
    <source>
        <dbReference type="ARBA" id="ARBA00009348"/>
    </source>
</evidence>
<protein>
    <recommendedName>
        <fullName evidence="3">exo-alpha-sialidase</fullName>
        <ecNumber evidence="3">3.2.1.18</ecNumber>
    </recommendedName>
</protein>
<evidence type="ECO:0000313" key="8">
    <source>
        <dbReference type="EMBL" id="NWW55473.1"/>
    </source>
</evidence>
<dbReference type="PANTHER" id="PTHR10628">
    <property type="entry name" value="SIALIDASE"/>
    <property type="match status" value="1"/>
</dbReference>
<dbReference type="GO" id="GO:0016020">
    <property type="term" value="C:membrane"/>
    <property type="evidence" value="ECO:0007669"/>
    <property type="project" value="TreeGrafter"/>
</dbReference>
<evidence type="ECO:0000256" key="6">
    <source>
        <dbReference type="ARBA" id="ARBA00023295"/>
    </source>
</evidence>
<sequence length="227" mass="23923">VGPGHGIQLACGRLVVPAYAYYVHGSSCGVLRLPCATRPHSLVFYSDDGGRGWHKGALVAGGPTGECQVAEISASDAPLLYCNARTPGGCRAVTFSADRGLRFQRSGRCKALSEPPRGCQGSVVSFATGAGRTGEAGRWLLYSHPTNRYRRRDLGIYLNTSPLEDGGWRHPWVLHPGPAGYSDLAACPGGLFGCLFECGAASACEEIVFCLFALGTSDGSQKNLKVS</sequence>
<keyword evidence="4" id="KW-0443">Lipid metabolism</keyword>
<accession>A0A7K6P2G8</accession>
<keyword evidence="4" id="KW-0442">Lipid degradation</keyword>
<evidence type="ECO:0000256" key="4">
    <source>
        <dbReference type="ARBA" id="ARBA00022963"/>
    </source>
</evidence>
<feature type="domain" description="Sialidase" evidence="7">
    <location>
        <begin position="2"/>
        <end position="193"/>
    </location>
</feature>
<organism evidence="8 9">
    <name type="scientific">Pedionomus torquatus</name>
    <name type="common">Plains-wanderer</name>
    <dbReference type="NCBI Taxonomy" id="227192"/>
    <lineage>
        <taxon>Eukaryota</taxon>
        <taxon>Metazoa</taxon>
        <taxon>Chordata</taxon>
        <taxon>Craniata</taxon>
        <taxon>Vertebrata</taxon>
        <taxon>Euteleostomi</taxon>
        <taxon>Archelosauria</taxon>
        <taxon>Archosauria</taxon>
        <taxon>Dinosauria</taxon>
        <taxon>Saurischia</taxon>
        <taxon>Theropoda</taxon>
        <taxon>Coelurosauria</taxon>
        <taxon>Aves</taxon>
        <taxon>Neognathae</taxon>
        <taxon>Neoaves</taxon>
        <taxon>Charadriiformes</taxon>
        <taxon>Pedionomidae</taxon>
        <taxon>Pedionomus</taxon>
    </lineage>
</organism>
<keyword evidence="6" id="KW-0326">Glycosidase</keyword>
<comment type="caution">
    <text evidence="8">The sequence shown here is derived from an EMBL/GenBank/DDBJ whole genome shotgun (WGS) entry which is preliminary data.</text>
</comment>
<comment type="catalytic activity">
    <reaction evidence="1">
        <text>Hydrolysis of alpha-(2-&gt;3)-, alpha-(2-&gt;6)-, alpha-(2-&gt;8)- glycosidic linkages of terminal sialic acid residues in oligosaccharides, glycoproteins, glycolipids, colominic acid and synthetic substrates.</text>
        <dbReference type="EC" id="3.2.1.18"/>
    </reaction>
</comment>
<evidence type="ECO:0000256" key="3">
    <source>
        <dbReference type="ARBA" id="ARBA00012733"/>
    </source>
</evidence>
<dbReference type="AlphaFoldDB" id="A0A7K6P2G8"/>
<dbReference type="GO" id="GO:0009313">
    <property type="term" value="P:oligosaccharide catabolic process"/>
    <property type="evidence" value="ECO:0007669"/>
    <property type="project" value="TreeGrafter"/>
</dbReference>